<sequence>MGSSQSSVTVEREFVEEDRMRTKEMEKAMDKVPEAMMSALECHGTKVIAAMMVLNMTSPHHSRALDSCSSSGWPSPMLGVVVLVSSALFIEGVSLLTRTSKWPVRMRLCDICMSSNTCGIIALSSRAYHSVLLLHV</sequence>
<gene>
    <name evidence="2" type="ORF">Vbra_20430</name>
</gene>
<keyword evidence="1" id="KW-1133">Transmembrane helix</keyword>
<dbReference type="VEuPathDB" id="CryptoDB:Vbra_20430"/>
<reference evidence="2 3" key="1">
    <citation type="submission" date="2014-11" db="EMBL/GenBank/DDBJ databases">
        <authorList>
            <person name="Zhu J."/>
            <person name="Qi W."/>
            <person name="Song R."/>
        </authorList>
    </citation>
    <scope>NUCLEOTIDE SEQUENCE [LARGE SCALE GENOMIC DNA]</scope>
</reference>
<organism evidence="2 3">
    <name type="scientific">Vitrella brassicaformis (strain CCMP3155)</name>
    <dbReference type="NCBI Taxonomy" id="1169540"/>
    <lineage>
        <taxon>Eukaryota</taxon>
        <taxon>Sar</taxon>
        <taxon>Alveolata</taxon>
        <taxon>Colpodellida</taxon>
        <taxon>Vitrellaceae</taxon>
        <taxon>Vitrella</taxon>
    </lineage>
</organism>
<dbReference type="EMBL" id="CDMY01000252">
    <property type="protein sequence ID" value="CEL97017.1"/>
    <property type="molecule type" value="Genomic_DNA"/>
</dbReference>
<dbReference type="Proteomes" id="UP000041254">
    <property type="component" value="Unassembled WGS sequence"/>
</dbReference>
<dbReference type="InParanoid" id="A0A0G4EJT5"/>
<accession>A0A0G4EJT5</accession>
<dbReference type="AlphaFoldDB" id="A0A0G4EJT5"/>
<keyword evidence="3" id="KW-1185">Reference proteome</keyword>
<name>A0A0G4EJT5_VITBC</name>
<evidence type="ECO:0000256" key="1">
    <source>
        <dbReference type="SAM" id="Phobius"/>
    </source>
</evidence>
<evidence type="ECO:0000313" key="3">
    <source>
        <dbReference type="Proteomes" id="UP000041254"/>
    </source>
</evidence>
<evidence type="ECO:0000313" key="2">
    <source>
        <dbReference type="EMBL" id="CEL97017.1"/>
    </source>
</evidence>
<keyword evidence="1" id="KW-0812">Transmembrane</keyword>
<feature type="transmembrane region" description="Helical" evidence="1">
    <location>
        <begin position="77"/>
        <end position="97"/>
    </location>
</feature>
<proteinExistence type="predicted"/>
<protein>
    <submittedName>
        <fullName evidence="2">Uncharacterized protein</fullName>
    </submittedName>
</protein>
<keyword evidence="1" id="KW-0472">Membrane</keyword>